<keyword evidence="6" id="KW-0239">DNA-directed DNA polymerase</keyword>
<dbReference type="EMBL" id="MLJW01001704">
    <property type="protein sequence ID" value="OIQ77062.1"/>
    <property type="molecule type" value="Genomic_DNA"/>
</dbReference>
<dbReference type="PANTHER" id="PTHR11669">
    <property type="entry name" value="REPLICATION FACTOR C / DNA POLYMERASE III GAMMA-TAU SUBUNIT"/>
    <property type="match status" value="1"/>
</dbReference>
<dbReference type="NCBIfam" id="TIGR00678">
    <property type="entry name" value="holB"/>
    <property type="match status" value="1"/>
</dbReference>
<feature type="domain" description="DNA polymerase III delta subunit C-terminal" evidence="8">
    <location>
        <begin position="312"/>
        <end position="387"/>
    </location>
</feature>
<evidence type="ECO:0000256" key="1">
    <source>
        <dbReference type="ARBA" id="ARBA00012417"/>
    </source>
</evidence>
<evidence type="ECO:0000259" key="8">
    <source>
        <dbReference type="Pfam" id="PF09115"/>
    </source>
</evidence>
<sequence length="390" mass="41902">MVARVFQALIGQDDVVATLERAVAAAKKSELGSDSQGAMTHAWLFTGPPGSGRSNAANAFATALICPDNGCGECSDCRTSLRGSHPDVELIRTEGLSIKVDEIRELIVRSAWAPSAGRHRVVVIEDADRLTETAANALLKAIEEPGSYTVWLLCAPSLGDLLPTIRSRCRHLQLRTPPTSAIAAMLVESDGIDEVMANHAARASQGHVGRARRIATDEQARRFRHQVLQLPLRLVDVASCMAAAAELIAASQEESAREIAPRDEAELVALQDAWGAGATGRGLATGASKAIKELEKDQKSRATALNRAFLDRSLLDLASFYRDVLLLQSRASVQLVNEDMEDEVVQLAERTTPEATIGRLDAIMAARRALNFSVAPLLALESMMLSIRVG</sequence>
<dbReference type="GO" id="GO:0006261">
    <property type="term" value="P:DNA-templated DNA replication"/>
    <property type="evidence" value="ECO:0007669"/>
    <property type="project" value="TreeGrafter"/>
</dbReference>
<comment type="catalytic activity">
    <reaction evidence="7">
        <text>DNA(n) + a 2'-deoxyribonucleoside 5'-triphosphate = DNA(n+1) + diphosphate</text>
        <dbReference type="Rhea" id="RHEA:22508"/>
        <dbReference type="Rhea" id="RHEA-COMP:17339"/>
        <dbReference type="Rhea" id="RHEA-COMP:17340"/>
        <dbReference type="ChEBI" id="CHEBI:33019"/>
        <dbReference type="ChEBI" id="CHEBI:61560"/>
        <dbReference type="ChEBI" id="CHEBI:173112"/>
        <dbReference type="EC" id="2.7.7.7"/>
    </reaction>
</comment>
<evidence type="ECO:0000313" key="9">
    <source>
        <dbReference type="EMBL" id="OIQ77062.1"/>
    </source>
</evidence>
<dbReference type="SUPFAM" id="SSF52540">
    <property type="entry name" value="P-loop containing nucleoside triphosphate hydrolases"/>
    <property type="match status" value="1"/>
</dbReference>
<proteinExistence type="predicted"/>
<accession>A0A1J5Q063</accession>
<dbReference type="InterPro" id="IPR027417">
    <property type="entry name" value="P-loop_NTPase"/>
</dbReference>
<dbReference type="GO" id="GO:0008408">
    <property type="term" value="F:3'-5' exonuclease activity"/>
    <property type="evidence" value="ECO:0007669"/>
    <property type="project" value="InterPro"/>
</dbReference>
<dbReference type="AlphaFoldDB" id="A0A1J5Q063"/>
<name>A0A1J5Q063_9ZZZZ</name>
<dbReference type="PANTHER" id="PTHR11669:SF8">
    <property type="entry name" value="DNA POLYMERASE III SUBUNIT DELTA"/>
    <property type="match status" value="1"/>
</dbReference>
<evidence type="ECO:0000256" key="2">
    <source>
        <dbReference type="ARBA" id="ARBA00014363"/>
    </source>
</evidence>
<keyword evidence="4 9" id="KW-0548">Nucleotidyltransferase</keyword>
<dbReference type="InterPro" id="IPR004622">
    <property type="entry name" value="DNA_pol_HolB"/>
</dbReference>
<protein>
    <recommendedName>
        <fullName evidence="2">DNA polymerase III subunit delta'</fullName>
        <ecNumber evidence="1">2.7.7.7</ecNumber>
    </recommendedName>
</protein>
<dbReference type="InterPro" id="IPR015199">
    <property type="entry name" value="DNA_pol_III_delta_C"/>
</dbReference>
<evidence type="ECO:0000256" key="4">
    <source>
        <dbReference type="ARBA" id="ARBA00022695"/>
    </source>
</evidence>
<evidence type="ECO:0000256" key="5">
    <source>
        <dbReference type="ARBA" id="ARBA00022705"/>
    </source>
</evidence>
<dbReference type="Pfam" id="PF13177">
    <property type="entry name" value="DNA_pol3_delta2"/>
    <property type="match status" value="1"/>
</dbReference>
<dbReference type="Pfam" id="PF09115">
    <property type="entry name" value="DNApol3-delta_C"/>
    <property type="match status" value="1"/>
</dbReference>
<keyword evidence="3 9" id="KW-0808">Transferase</keyword>
<organism evidence="9">
    <name type="scientific">mine drainage metagenome</name>
    <dbReference type="NCBI Taxonomy" id="410659"/>
    <lineage>
        <taxon>unclassified sequences</taxon>
        <taxon>metagenomes</taxon>
        <taxon>ecological metagenomes</taxon>
    </lineage>
</organism>
<evidence type="ECO:0000256" key="3">
    <source>
        <dbReference type="ARBA" id="ARBA00022679"/>
    </source>
</evidence>
<dbReference type="NCBIfam" id="NF005926">
    <property type="entry name" value="PRK07940.1"/>
    <property type="match status" value="1"/>
</dbReference>
<gene>
    <name evidence="9" type="primary">dnaX_18</name>
    <name evidence="9" type="ORF">GALL_412490</name>
</gene>
<dbReference type="InterPro" id="IPR050238">
    <property type="entry name" value="DNA_Rep/Repair_Clamp_Loader"/>
</dbReference>
<reference evidence="9" key="1">
    <citation type="submission" date="2016-10" db="EMBL/GenBank/DDBJ databases">
        <title>Sequence of Gallionella enrichment culture.</title>
        <authorList>
            <person name="Poehlein A."/>
            <person name="Muehling M."/>
            <person name="Daniel R."/>
        </authorList>
    </citation>
    <scope>NUCLEOTIDE SEQUENCE</scope>
</reference>
<dbReference type="GO" id="GO:0003887">
    <property type="term" value="F:DNA-directed DNA polymerase activity"/>
    <property type="evidence" value="ECO:0007669"/>
    <property type="project" value="UniProtKB-KW"/>
</dbReference>
<keyword evidence="5" id="KW-0235">DNA replication</keyword>
<dbReference type="GO" id="GO:0003677">
    <property type="term" value="F:DNA binding"/>
    <property type="evidence" value="ECO:0007669"/>
    <property type="project" value="InterPro"/>
</dbReference>
<comment type="caution">
    <text evidence="9">The sequence shown here is derived from an EMBL/GenBank/DDBJ whole genome shotgun (WGS) entry which is preliminary data.</text>
</comment>
<evidence type="ECO:0000256" key="7">
    <source>
        <dbReference type="ARBA" id="ARBA00049244"/>
    </source>
</evidence>
<dbReference type="Gene3D" id="3.40.50.300">
    <property type="entry name" value="P-loop containing nucleotide triphosphate hydrolases"/>
    <property type="match status" value="1"/>
</dbReference>
<evidence type="ECO:0000256" key="6">
    <source>
        <dbReference type="ARBA" id="ARBA00022932"/>
    </source>
</evidence>
<dbReference type="EC" id="2.7.7.7" evidence="1"/>
<dbReference type="GO" id="GO:0009360">
    <property type="term" value="C:DNA polymerase III complex"/>
    <property type="evidence" value="ECO:0007669"/>
    <property type="project" value="InterPro"/>
</dbReference>